<dbReference type="EMBL" id="JALPTH010000035">
    <property type="protein sequence ID" value="MCK8681105.1"/>
    <property type="molecule type" value="Genomic_DNA"/>
</dbReference>
<sequence length="156" mass="17414">MTHRPRRPHPDPSTAPGELYRHALDLLLAKDIDGWVGLWDEHGVMEFPFAPEGWPRRLEGRAAVAGYMRGYPDHIDLRAIPYLEITPTADPRTIVADLRATGRLGATGEPYEMSYIALVTVVGGLITRYRDYWNPLAVPESARGPRAFAPTAPHHP</sequence>
<dbReference type="InterPro" id="IPR032710">
    <property type="entry name" value="NTF2-like_dom_sf"/>
</dbReference>
<name>A0ABT0IIK8_9ACTN</name>
<dbReference type="Pfam" id="PF12680">
    <property type="entry name" value="SnoaL_2"/>
    <property type="match status" value="1"/>
</dbReference>
<accession>A0ABT0IIK8</accession>
<dbReference type="RefSeq" id="WP_248636935.1">
    <property type="nucleotide sequence ID" value="NZ_JALPTH010000035.1"/>
</dbReference>
<proteinExistence type="predicted"/>
<dbReference type="SUPFAM" id="SSF54427">
    <property type="entry name" value="NTF2-like"/>
    <property type="match status" value="1"/>
</dbReference>
<dbReference type="Gene3D" id="3.10.450.50">
    <property type="match status" value="1"/>
</dbReference>
<reference evidence="2 3" key="1">
    <citation type="submission" date="2022-04" db="EMBL/GenBank/DDBJ databases">
        <title>Streptomyces sp. nov. LCR6-01 isolated from Lichen of Dirinaria sp.</title>
        <authorList>
            <person name="Kanchanasin P."/>
            <person name="Tanasupawat S."/>
            <person name="Phongsopitanun W."/>
        </authorList>
    </citation>
    <scope>NUCLEOTIDE SEQUENCE [LARGE SCALE GENOMIC DNA]</scope>
    <source>
        <strain evidence="2 3">LCR6-01</strain>
    </source>
</reference>
<comment type="caution">
    <text evidence="2">The sequence shown here is derived from an EMBL/GenBank/DDBJ whole genome shotgun (WGS) entry which is preliminary data.</text>
</comment>
<gene>
    <name evidence="2" type="ORF">M1O15_27675</name>
</gene>
<keyword evidence="3" id="KW-1185">Reference proteome</keyword>
<organism evidence="2 3">
    <name type="scientific">Streptomyces lichenis</name>
    <dbReference type="NCBI Taxonomy" id="2306967"/>
    <lineage>
        <taxon>Bacteria</taxon>
        <taxon>Bacillati</taxon>
        <taxon>Actinomycetota</taxon>
        <taxon>Actinomycetes</taxon>
        <taxon>Kitasatosporales</taxon>
        <taxon>Streptomycetaceae</taxon>
        <taxon>Streptomyces</taxon>
    </lineage>
</organism>
<protein>
    <submittedName>
        <fullName evidence="2">Nuclear transport factor 2 family protein</fullName>
    </submittedName>
</protein>
<evidence type="ECO:0000259" key="1">
    <source>
        <dbReference type="Pfam" id="PF12680"/>
    </source>
</evidence>
<feature type="domain" description="SnoaL-like" evidence="1">
    <location>
        <begin position="21"/>
        <end position="129"/>
    </location>
</feature>
<dbReference type="InterPro" id="IPR037401">
    <property type="entry name" value="SnoaL-like"/>
</dbReference>
<evidence type="ECO:0000313" key="2">
    <source>
        <dbReference type="EMBL" id="MCK8681105.1"/>
    </source>
</evidence>
<evidence type="ECO:0000313" key="3">
    <source>
        <dbReference type="Proteomes" id="UP001522868"/>
    </source>
</evidence>
<dbReference type="Proteomes" id="UP001522868">
    <property type="component" value="Unassembled WGS sequence"/>
</dbReference>